<dbReference type="EMBL" id="JACHXW010000030">
    <property type="protein sequence ID" value="MBB3155881.1"/>
    <property type="molecule type" value="Genomic_DNA"/>
</dbReference>
<dbReference type="SUPFAM" id="SSF51735">
    <property type="entry name" value="NAD(P)-binding Rossmann-fold domains"/>
    <property type="match status" value="1"/>
</dbReference>
<comment type="caution">
    <text evidence="3">The sequence shown here is derived from an EMBL/GenBank/DDBJ whole genome shotgun (WGS) entry which is preliminary data.</text>
</comment>
<dbReference type="InterPro" id="IPR002347">
    <property type="entry name" value="SDR_fam"/>
</dbReference>
<evidence type="ECO:0000256" key="1">
    <source>
        <dbReference type="ARBA" id="ARBA00006484"/>
    </source>
</evidence>
<organism evidence="3 4">
    <name type="scientific">Paenibacillus endophyticus</name>
    <dbReference type="NCBI Taxonomy" id="1294268"/>
    <lineage>
        <taxon>Bacteria</taxon>
        <taxon>Bacillati</taxon>
        <taxon>Bacillota</taxon>
        <taxon>Bacilli</taxon>
        <taxon>Bacillales</taxon>
        <taxon>Paenibacillaceae</taxon>
        <taxon>Paenibacillus</taxon>
    </lineage>
</organism>
<protein>
    <submittedName>
        <fullName evidence="3">NAD(P)-dependent dehydrogenase (Short-subunit alcohol dehydrogenase family)</fullName>
    </submittedName>
</protein>
<proteinExistence type="inferred from homology"/>
<dbReference type="AlphaFoldDB" id="A0A7W5CDV7"/>
<evidence type="ECO:0000313" key="3">
    <source>
        <dbReference type="EMBL" id="MBB3155881.1"/>
    </source>
</evidence>
<gene>
    <name evidence="3" type="ORF">FHS16_005997</name>
</gene>
<name>A0A7W5CDV7_9BACL</name>
<keyword evidence="4" id="KW-1185">Reference proteome</keyword>
<reference evidence="3 4" key="1">
    <citation type="submission" date="2020-08" db="EMBL/GenBank/DDBJ databases">
        <title>Genomic Encyclopedia of Type Strains, Phase III (KMG-III): the genomes of soil and plant-associated and newly described type strains.</title>
        <authorList>
            <person name="Whitman W."/>
        </authorList>
    </citation>
    <scope>NUCLEOTIDE SEQUENCE [LARGE SCALE GENOMIC DNA]</scope>
    <source>
        <strain evidence="3 4">CECT 8234</strain>
    </source>
</reference>
<dbReference type="Gene3D" id="3.40.50.720">
    <property type="entry name" value="NAD(P)-binding Rossmann-like Domain"/>
    <property type="match status" value="1"/>
</dbReference>
<dbReference type="RefSeq" id="WP_183570916.1">
    <property type="nucleotide sequence ID" value="NZ_JACHXW010000030.1"/>
</dbReference>
<keyword evidence="2" id="KW-0560">Oxidoreductase</keyword>
<evidence type="ECO:0000313" key="4">
    <source>
        <dbReference type="Proteomes" id="UP000518605"/>
    </source>
</evidence>
<sequence>MAKTVLNHGHCVVMTARNTESQKALANHFLDTAHLATVDVTDPKDVLKVVEEAEREFGKIDVLVNNAGIGYSSAQSNTMLPLRSVASFIVPLSHGIKHKRLFRGHCVDPLDTARDACLSDRE</sequence>
<dbReference type="GO" id="GO:0016491">
    <property type="term" value="F:oxidoreductase activity"/>
    <property type="evidence" value="ECO:0007669"/>
    <property type="project" value="UniProtKB-KW"/>
</dbReference>
<dbReference type="PANTHER" id="PTHR43669">
    <property type="entry name" value="5-KETO-D-GLUCONATE 5-REDUCTASE"/>
    <property type="match status" value="1"/>
</dbReference>
<dbReference type="Pfam" id="PF00106">
    <property type="entry name" value="adh_short"/>
    <property type="match status" value="1"/>
</dbReference>
<accession>A0A7W5CDV7</accession>
<comment type="similarity">
    <text evidence="1">Belongs to the short-chain dehydrogenases/reductases (SDR) family.</text>
</comment>
<dbReference type="PANTHER" id="PTHR43669:SF3">
    <property type="entry name" value="ALCOHOL DEHYDROGENASE, PUTATIVE (AFU_ORTHOLOGUE AFUA_3G03445)-RELATED"/>
    <property type="match status" value="1"/>
</dbReference>
<dbReference type="Proteomes" id="UP000518605">
    <property type="component" value="Unassembled WGS sequence"/>
</dbReference>
<evidence type="ECO:0000256" key="2">
    <source>
        <dbReference type="ARBA" id="ARBA00023002"/>
    </source>
</evidence>
<dbReference type="InterPro" id="IPR036291">
    <property type="entry name" value="NAD(P)-bd_dom_sf"/>
</dbReference>